<dbReference type="PANTHER" id="PTHR22916">
    <property type="entry name" value="GLYCOSYLTRANSFERASE"/>
    <property type="match status" value="1"/>
</dbReference>
<evidence type="ECO:0000313" key="2">
    <source>
        <dbReference type="EMBL" id="MDG6144824.1"/>
    </source>
</evidence>
<dbReference type="Gene3D" id="3.90.550.10">
    <property type="entry name" value="Spore Coat Polysaccharide Biosynthesis Protein SpsA, Chain A"/>
    <property type="match status" value="1"/>
</dbReference>
<protein>
    <submittedName>
        <fullName evidence="2">Glycosyltransferase family 2 protein</fullName>
    </submittedName>
</protein>
<gene>
    <name evidence="3" type="ORF">NF708_00725</name>
    <name evidence="2" type="ORF">NF717_03985</name>
</gene>
<dbReference type="AlphaFoldDB" id="A0A9X4SBP5"/>
<name>A0A9X4SBP5_9LACT</name>
<reference evidence="2" key="1">
    <citation type="submission" date="2022-06" db="EMBL/GenBank/DDBJ databases">
        <title>Lactococcus from bovine mastitis in China.</title>
        <authorList>
            <person name="Lin Y."/>
            <person name="Han B."/>
        </authorList>
    </citation>
    <scope>NUCLEOTIDE SEQUENCE</scope>
    <source>
        <strain evidence="3">Hebei-B-39</strain>
        <strain evidence="2">Ningxia-I-26</strain>
    </source>
</reference>
<evidence type="ECO:0000313" key="4">
    <source>
        <dbReference type="Proteomes" id="UP001153199"/>
    </source>
</evidence>
<dbReference type="Pfam" id="PF00535">
    <property type="entry name" value="Glycos_transf_2"/>
    <property type="match status" value="1"/>
</dbReference>
<organism evidence="2 4">
    <name type="scientific">Lactococcus formosensis</name>
    <dbReference type="NCBI Taxonomy" id="1281486"/>
    <lineage>
        <taxon>Bacteria</taxon>
        <taxon>Bacillati</taxon>
        <taxon>Bacillota</taxon>
        <taxon>Bacilli</taxon>
        <taxon>Lactobacillales</taxon>
        <taxon>Streptococcaceae</taxon>
        <taxon>Lactococcus</taxon>
    </lineage>
</organism>
<dbReference type="PANTHER" id="PTHR22916:SF3">
    <property type="entry name" value="UDP-GLCNAC:BETAGAL BETA-1,3-N-ACETYLGLUCOSAMINYLTRANSFERASE-LIKE PROTEIN 1"/>
    <property type="match status" value="1"/>
</dbReference>
<feature type="domain" description="Glycosyltransferase 2-like" evidence="1">
    <location>
        <begin position="67"/>
        <end position="182"/>
    </location>
</feature>
<dbReference type="CDD" id="cd00761">
    <property type="entry name" value="Glyco_tranf_GTA_type"/>
    <property type="match status" value="1"/>
</dbReference>
<evidence type="ECO:0000259" key="1">
    <source>
        <dbReference type="Pfam" id="PF00535"/>
    </source>
</evidence>
<dbReference type="EMBL" id="JAMWGI010000001">
    <property type="protein sequence ID" value="MDG6192528.1"/>
    <property type="molecule type" value="Genomic_DNA"/>
</dbReference>
<keyword evidence="4" id="KW-1185">Reference proteome</keyword>
<accession>A0A9X4SBP5</accession>
<dbReference type="RefSeq" id="WP_213432541.1">
    <property type="nucleotide sequence ID" value="NZ_CP141727.1"/>
</dbReference>
<comment type="caution">
    <text evidence="2">The sequence shown here is derived from an EMBL/GenBank/DDBJ whole genome shotgun (WGS) entry which is preliminary data.</text>
</comment>
<dbReference type="SUPFAM" id="SSF53448">
    <property type="entry name" value="Nucleotide-diphospho-sugar transferases"/>
    <property type="match status" value="1"/>
</dbReference>
<dbReference type="InterPro" id="IPR001173">
    <property type="entry name" value="Glyco_trans_2-like"/>
</dbReference>
<dbReference type="InterPro" id="IPR029044">
    <property type="entry name" value="Nucleotide-diphossugar_trans"/>
</dbReference>
<dbReference type="EMBL" id="JAMWFV010000003">
    <property type="protein sequence ID" value="MDG6144824.1"/>
    <property type="molecule type" value="Genomic_DNA"/>
</dbReference>
<evidence type="ECO:0000313" key="3">
    <source>
        <dbReference type="EMBL" id="MDG6192528.1"/>
    </source>
</evidence>
<sequence>MSLKKITLEQMKDDFSNTLSDNILEEISSYSSDNTDAINFYLKYNNLGLEVEKKEKILEVEKFPKVSFLLTSWNRSTMLITTIKSIVNLEYSNIEVVIVDDASTDDTKCKVEEIKKEYPMLSLLFIETEGKRGPGLNKRMGLDKITGDYIVFMDDDDFYIDSEWLIDAMQIFRKFPTVASVYFNSFILDEDKKKLIFSKKNRMTTLGLVKSEVIIDKFNLEIKKPNSTFPAIFDFKRYISAGAKDMKILNDTQIYLRGILAGDVYISDKVIGVYRVHGGSIGKKLSLDFIIDNLKEKEKIAHHSSKLIKDGKKWLYKQSSITLFYYVQSSEEIEWSKLIKFLREFTIKNKLVLFSQMLLRRFYYLLKQMRNKV</sequence>
<proteinExistence type="predicted"/>
<dbReference type="Proteomes" id="UP001153199">
    <property type="component" value="Unassembled WGS sequence"/>
</dbReference>
<dbReference type="GO" id="GO:0016758">
    <property type="term" value="F:hexosyltransferase activity"/>
    <property type="evidence" value="ECO:0007669"/>
    <property type="project" value="UniProtKB-ARBA"/>
</dbReference>
<dbReference type="Proteomes" id="UP001153203">
    <property type="component" value="Unassembled WGS sequence"/>
</dbReference>